<accession>A0A0F8ZUK0</accession>
<gene>
    <name evidence="1" type="ORF">LCGC14_2991940</name>
</gene>
<comment type="caution">
    <text evidence="1">The sequence shown here is derived from an EMBL/GenBank/DDBJ whole genome shotgun (WGS) entry which is preliminary data.</text>
</comment>
<dbReference type="EMBL" id="LAZR01061392">
    <property type="protein sequence ID" value="KKK63671.1"/>
    <property type="molecule type" value="Genomic_DNA"/>
</dbReference>
<feature type="non-terminal residue" evidence="1">
    <location>
        <position position="1"/>
    </location>
</feature>
<name>A0A0F8ZUK0_9ZZZZ</name>
<feature type="non-terminal residue" evidence="1">
    <location>
        <position position="367"/>
    </location>
</feature>
<organism evidence="1">
    <name type="scientific">marine sediment metagenome</name>
    <dbReference type="NCBI Taxonomy" id="412755"/>
    <lineage>
        <taxon>unclassified sequences</taxon>
        <taxon>metagenomes</taxon>
        <taxon>ecological metagenomes</taxon>
    </lineage>
</organism>
<proteinExistence type="predicted"/>
<reference evidence="1" key="1">
    <citation type="journal article" date="2015" name="Nature">
        <title>Complex archaea that bridge the gap between prokaryotes and eukaryotes.</title>
        <authorList>
            <person name="Spang A."/>
            <person name="Saw J.H."/>
            <person name="Jorgensen S.L."/>
            <person name="Zaremba-Niedzwiedzka K."/>
            <person name="Martijn J."/>
            <person name="Lind A.E."/>
            <person name="van Eijk R."/>
            <person name="Schleper C."/>
            <person name="Guy L."/>
            <person name="Ettema T.J."/>
        </authorList>
    </citation>
    <scope>NUCLEOTIDE SEQUENCE</scope>
</reference>
<sequence length="367" mass="40965">IKRLLAPAAKISEKRRLQCFNNLVMLNNASLFYRLEYRRSPGSLSDLIEGRFVDPTKVVCPHGGAYAFDAQNDTCTCSLHNRLKYLTPNIELSVLSVSKEEAAQYERYKQRYAAFWQQAFDPIAVRITVGRRMKFEACVLPFANGKFYQNLRGMVDKNPRPLGTARIAPSAVSSVLIVPGRRHIAQYFKAIPGVAETLRADPTLTDLKWIGDRVGLHFCDGQMILQIDPASLQPTNVPLIGNVPIETQAMVSALVMAVNMPVYVTVDVENRESAARLLQQLSQEIFLKRENLMPGIAGRLDGYRLPDYKDHAIYVFSAQVYALKLRLHVALVGEQLVAATKPEILREVIDASSAADTQPPAEAHMLL</sequence>
<protein>
    <submittedName>
        <fullName evidence="1">Uncharacterized protein</fullName>
    </submittedName>
</protein>
<dbReference type="AlphaFoldDB" id="A0A0F8ZUK0"/>
<evidence type="ECO:0000313" key="1">
    <source>
        <dbReference type="EMBL" id="KKK63671.1"/>
    </source>
</evidence>